<dbReference type="InterPro" id="IPR029510">
    <property type="entry name" value="Ald_DH_CS_GLU"/>
</dbReference>
<dbReference type="GO" id="GO:0016620">
    <property type="term" value="F:oxidoreductase activity, acting on the aldehyde or oxo group of donors, NAD or NADP as acceptor"/>
    <property type="evidence" value="ECO:0007669"/>
    <property type="project" value="InterPro"/>
</dbReference>
<proteinExistence type="inferred from homology"/>
<dbReference type="RefSeq" id="WP_090812359.1">
    <property type="nucleotide sequence ID" value="NZ_FNKX01000004.1"/>
</dbReference>
<sequence>MSSQRLLHYIAGRSVAPSADAYIPNNNPATGAPIGEVAAGNAADVDLAVKSSHEAYPAWRDLRPMERGRIMISIAQMLRRDIDRFAEMEAADAGKKLQQARSEIEVCAQYFDFYGGLVNYYQGEVINLGAGLHSYTRREPYGVIGAILPWNAPLNQACRAVAPALAVGNAVVSKPSEETSSSLIEFAKMCVEECGLPPGILNVVLGRGHEAGRALVEHPLVRKVSFTGSVRAGREIGHIAAERIIPLTLELGGKSPNIVFDDADLEAAANGVVRGFTWNAGQICWAGTRCLVQRTTYDRFVKLLVAKVNALRVGADAPSDVGAITTDAQYQRVRESLQMAVKDGARLLAGSTAEAPGRIGNYIGPALYESIDPKARIAQEEIFGPVGVVIPFDDEADAIRISNDSEYGLAAGIWTRDIGRALRMVAAVEAGQVTVNDYFAAGIETPFGGYKNSGYGREKGIEALHHNTQLKCVTIRL</sequence>
<dbReference type="EMBL" id="FNKX01000004">
    <property type="protein sequence ID" value="SDR61656.1"/>
    <property type="molecule type" value="Genomic_DNA"/>
</dbReference>
<dbReference type="InterPro" id="IPR016163">
    <property type="entry name" value="Ald_DH_C"/>
</dbReference>
<organism evidence="6 7">
    <name type="scientific">Paraburkholderia tuberum</name>
    <dbReference type="NCBI Taxonomy" id="157910"/>
    <lineage>
        <taxon>Bacteria</taxon>
        <taxon>Pseudomonadati</taxon>
        <taxon>Pseudomonadota</taxon>
        <taxon>Betaproteobacteria</taxon>
        <taxon>Burkholderiales</taxon>
        <taxon>Burkholderiaceae</taxon>
        <taxon>Paraburkholderia</taxon>
    </lineage>
</organism>
<gene>
    <name evidence="6" type="ORF">SAMN05445850_7884</name>
</gene>
<dbReference type="InterPro" id="IPR016161">
    <property type="entry name" value="Ald_DH/histidinol_DH"/>
</dbReference>
<dbReference type="AlphaFoldDB" id="A0A1H1KHD7"/>
<keyword evidence="7" id="KW-1185">Reference proteome</keyword>
<dbReference type="SUPFAM" id="SSF53720">
    <property type="entry name" value="ALDH-like"/>
    <property type="match status" value="1"/>
</dbReference>
<dbReference type="Gene3D" id="3.40.605.10">
    <property type="entry name" value="Aldehyde Dehydrogenase, Chain A, domain 1"/>
    <property type="match status" value="1"/>
</dbReference>
<dbReference type="PANTHER" id="PTHR11699">
    <property type="entry name" value="ALDEHYDE DEHYDROGENASE-RELATED"/>
    <property type="match status" value="1"/>
</dbReference>
<dbReference type="PROSITE" id="PS00687">
    <property type="entry name" value="ALDEHYDE_DEHYDR_GLU"/>
    <property type="match status" value="1"/>
</dbReference>
<feature type="active site" evidence="3">
    <location>
        <position position="250"/>
    </location>
</feature>
<evidence type="ECO:0000256" key="2">
    <source>
        <dbReference type="ARBA" id="ARBA00023002"/>
    </source>
</evidence>
<evidence type="ECO:0000313" key="6">
    <source>
        <dbReference type="EMBL" id="SDR61656.1"/>
    </source>
</evidence>
<name>A0A1H1KHD7_9BURK</name>
<evidence type="ECO:0000313" key="7">
    <source>
        <dbReference type="Proteomes" id="UP000199365"/>
    </source>
</evidence>
<dbReference type="STRING" id="157910.SAMN05445850_7884"/>
<feature type="domain" description="Aldehyde dehydrogenase" evidence="5">
    <location>
        <begin position="21"/>
        <end position="473"/>
    </location>
</feature>
<dbReference type="InterPro" id="IPR015590">
    <property type="entry name" value="Aldehyde_DH_dom"/>
</dbReference>
<accession>A0A1H1KHD7</accession>
<keyword evidence="2 4" id="KW-0560">Oxidoreductase</keyword>
<evidence type="ECO:0000256" key="1">
    <source>
        <dbReference type="ARBA" id="ARBA00009986"/>
    </source>
</evidence>
<dbReference type="FunFam" id="3.40.605.10:FF:000007">
    <property type="entry name" value="NAD/NADP-dependent betaine aldehyde dehydrogenase"/>
    <property type="match status" value="1"/>
</dbReference>
<evidence type="ECO:0000256" key="3">
    <source>
        <dbReference type="PROSITE-ProRule" id="PRU10007"/>
    </source>
</evidence>
<comment type="similarity">
    <text evidence="1 4">Belongs to the aldehyde dehydrogenase family.</text>
</comment>
<dbReference type="Proteomes" id="UP000199365">
    <property type="component" value="Unassembled WGS sequence"/>
</dbReference>
<reference evidence="7" key="1">
    <citation type="submission" date="2016-10" db="EMBL/GenBank/DDBJ databases">
        <authorList>
            <person name="Varghese N."/>
            <person name="Submissions S."/>
        </authorList>
    </citation>
    <scope>NUCLEOTIDE SEQUENCE [LARGE SCALE GENOMIC DNA]</scope>
    <source>
        <strain evidence="7">DUS833</strain>
    </source>
</reference>
<dbReference type="Pfam" id="PF00171">
    <property type="entry name" value="Aldedh"/>
    <property type="match status" value="1"/>
</dbReference>
<protein>
    <submittedName>
        <fullName evidence="6">Aldehyde dehydrogenase (NAD+)</fullName>
    </submittedName>
</protein>
<evidence type="ECO:0000259" key="5">
    <source>
        <dbReference type="Pfam" id="PF00171"/>
    </source>
</evidence>
<evidence type="ECO:0000256" key="4">
    <source>
        <dbReference type="RuleBase" id="RU003345"/>
    </source>
</evidence>
<dbReference type="Gene3D" id="3.40.309.10">
    <property type="entry name" value="Aldehyde Dehydrogenase, Chain A, domain 2"/>
    <property type="match status" value="1"/>
</dbReference>
<dbReference type="InterPro" id="IPR016162">
    <property type="entry name" value="Ald_DH_N"/>
</dbReference>